<evidence type="ECO:0000259" key="7">
    <source>
        <dbReference type="Pfam" id="PF05199"/>
    </source>
</evidence>
<name>A0A5Q6RY47_9ACTN</name>
<evidence type="ECO:0000256" key="4">
    <source>
        <dbReference type="ARBA" id="ARBA00023002"/>
    </source>
</evidence>
<feature type="domain" description="FAD-dependent oxidoreductase 2 FAD-binding" evidence="6">
    <location>
        <begin position="162"/>
        <end position="194"/>
    </location>
</feature>
<dbReference type="InterPro" id="IPR036188">
    <property type="entry name" value="FAD/NAD-bd_sf"/>
</dbReference>
<evidence type="ECO:0000256" key="3">
    <source>
        <dbReference type="ARBA" id="ARBA00022827"/>
    </source>
</evidence>
<keyword evidence="4" id="KW-0560">Oxidoreductase</keyword>
<feature type="domain" description="Glucose-methanol-choline oxidoreductase C-terminal" evidence="7">
    <location>
        <begin position="502"/>
        <end position="637"/>
    </location>
</feature>
<dbReference type="PANTHER" id="PTHR46056">
    <property type="entry name" value="LONG-CHAIN-ALCOHOL OXIDASE"/>
    <property type="match status" value="1"/>
</dbReference>
<dbReference type="RefSeq" id="WP_149769919.1">
    <property type="nucleotide sequence ID" value="NZ_VDFQ02000003.1"/>
</dbReference>
<dbReference type="SUPFAM" id="SSF51905">
    <property type="entry name" value="FAD/NAD(P)-binding domain"/>
    <property type="match status" value="1"/>
</dbReference>
<dbReference type="GO" id="GO:0016614">
    <property type="term" value="F:oxidoreductase activity, acting on CH-OH group of donors"/>
    <property type="evidence" value="ECO:0007669"/>
    <property type="project" value="InterPro"/>
</dbReference>
<evidence type="ECO:0000256" key="2">
    <source>
        <dbReference type="ARBA" id="ARBA00022630"/>
    </source>
</evidence>
<dbReference type="InterPro" id="IPR027056">
    <property type="entry name" value="Gluconate_2DH_su3"/>
</dbReference>
<proteinExistence type="inferred from homology"/>
<reference evidence="8 9" key="1">
    <citation type="submission" date="2019-09" db="EMBL/GenBank/DDBJ databases">
        <title>Mumia zhuanghuii sp. nov. isolated from the intestinal contents of plateau pika (Ochotona curzoniae) in the Qinghai-Tibet plateau of China.</title>
        <authorList>
            <person name="Tian Z."/>
        </authorList>
    </citation>
    <scope>NUCLEOTIDE SEQUENCE [LARGE SCALE GENOMIC DNA]</scope>
    <source>
        <strain evidence="9">350</strain>
    </source>
</reference>
<evidence type="ECO:0000259" key="6">
    <source>
        <dbReference type="Pfam" id="PF00890"/>
    </source>
</evidence>
<evidence type="ECO:0000259" key="5">
    <source>
        <dbReference type="Pfam" id="PF00732"/>
    </source>
</evidence>
<accession>A0A5Q6RY47</accession>
<dbReference type="InterPro" id="IPR007867">
    <property type="entry name" value="GMC_OxRtase_C"/>
</dbReference>
<dbReference type="Pfam" id="PF00732">
    <property type="entry name" value="GMC_oxred_N"/>
    <property type="match status" value="1"/>
</dbReference>
<keyword evidence="2" id="KW-0285">Flavoprotein</keyword>
<dbReference type="OrthoDB" id="9798604at2"/>
<organism evidence="8 9">
    <name type="scientific">Mumia zhuanghuii</name>
    <dbReference type="NCBI Taxonomy" id="2585211"/>
    <lineage>
        <taxon>Bacteria</taxon>
        <taxon>Bacillati</taxon>
        <taxon>Actinomycetota</taxon>
        <taxon>Actinomycetes</taxon>
        <taxon>Propionibacteriales</taxon>
        <taxon>Nocardioidaceae</taxon>
        <taxon>Mumia</taxon>
    </lineage>
</organism>
<sequence>MELNAKQRAALTAICDTFAPGDGAAIPSASALGAVEIVEAMAMHNPRQAESKQLATLLGLWDSPVTGLVLGLGPRRFSHASQEQREKALIALGDSRMPQKRALFQALKGAATLAYYLAPGADGHSPLWSAMDYPGPLGLRTDAAPPPLSPTTPGRDLELACDVVVVGSGAGGGTAAAVLASAGHDVIVVEKGQYYDDGDFDGGELKGLTSLYASGPVGTAEGQLSILSAECLGGGTVVNYTTSFKTPDHVREEWAALGAAQFATDEYDRSLEAVWDRLGVNRNHGSISARDVILERGLTRLGWHVDEMPRNVKGCDNGIECGRCGMGCRIGAKQSTAKTWLVDAERAGARLITGVDVRTVTRAGDLATGVEGVTADGHRVVVRARAVVAAGGSLQTPALLRRSGLTNPNIGRHLRMHPATAVWGEFEDEVRPWEGGIQTRYSNELADLDGSGYGVIYETAATNPALGVAFMAWRGADTHRERMLNLAHLSGVGVITRDQDSGEVKVGKDGEPTVHYALSARDEARLRQGVAGAARIVEAAGALSMFSGHQAGFTWKRGTESVDDFIARCDASGYGPGRCAMAALHLMGSVRMGGSADTSAVDPDGASWEIPNLVVADASCFPTASGVNPMISIEAIAHMNATRLAARL</sequence>
<dbReference type="PANTHER" id="PTHR46056:SF12">
    <property type="entry name" value="LONG-CHAIN-ALCOHOL OXIDASE"/>
    <property type="match status" value="1"/>
</dbReference>
<dbReference type="AlphaFoldDB" id="A0A5Q6RY47"/>
<dbReference type="InterPro" id="IPR000172">
    <property type="entry name" value="GMC_OxRdtase_N"/>
</dbReference>
<evidence type="ECO:0000256" key="1">
    <source>
        <dbReference type="ARBA" id="ARBA00010790"/>
    </source>
</evidence>
<dbReference type="Gene3D" id="3.50.50.60">
    <property type="entry name" value="FAD/NAD(P)-binding domain"/>
    <property type="match status" value="2"/>
</dbReference>
<evidence type="ECO:0000313" key="9">
    <source>
        <dbReference type="Proteomes" id="UP000307768"/>
    </source>
</evidence>
<dbReference type="Pfam" id="PF00890">
    <property type="entry name" value="FAD_binding_2"/>
    <property type="match status" value="1"/>
</dbReference>
<protein>
    <submittedName>
        <fullName evidence="8">FAD-binding protein</fullName>
    </submittedName>
</protein>
<dbReference type="InterPro" id="IPR003953">
    <property type="entry name" value="FAD-dep_OxRdtase_2_FAD-bd"/>
</dbReference>
<evidence type="ECO:0000313" key="8">
    <source>
        <dbReference type="EMBL" id="KAA1422968.1"/>
    </source>
</evidence>
<keyword evidence="3" id="KW-0274">FAD</keyword>
<comment type="similarity">
    <text evidence="1">Belongs to the GMC oxidoreductase family.</text>
</comment>
<comment type="caution">
    <text evidence="8">The sequence shown here is derived from an EMBL/GenBank/DDBJ whole genome shotgun (WGS) entry which is preliminary data.</text>
</comment>
<gene>
    <name evidence="8" type="ORF">FE697_012600</name>
</gene>
<dbReference type="GO" id="GO:0050660">
    <property type="term" value="F:flavin adenine dinucleotide binding"/>
    <property type="evidence" value="ECO:0007669"/>
    <property type="project" value="InterPro"/>
</dbReference>
<dbReference type="EMBL" id="VDFQ02000003">
    <property type="protein sequence ID" value="KAA1422968.1"/>
    <property type="molecule type" value="Genomic_DNA"/>
</dbReference>
<feature type="domain" description="Glucose-methanol-choline oxidoreductase N-terminal" evidence="5">
    <location>
        <begin position="214"/>
        <end position="419"/>
    </location>
</feature>
<dbReference type="Pfam" id="PF13618">
    <property type="entry name" value="Gluconate_2-dh3"/>
    <property type="match status" value="1"/>
</dbReference>
<dbReference type="Proteomes" id="UP000307768">
    <property type="component" value="Unassembled WGS sequence"/>
</dbReference>
<dbReference type="Pfam" id="PF05199">
    <property type="entry name" value="GMC_oxred_C"/>
    <property type="match status" value="1"/>
</dbReference>